<keyword evidence="7" id="KW-1185">Reference proteome</keyword>
<feature type="compositionally biased region" description="Polar residues" evidence="4">
    <location>
        <begin position="904"/>
        <end position="915"/>
    </location>
</feature>
<keyword evidence="2" id="KW-0677">Repeat</keyword>
<protein>
    <recommendedName>
        <fullName evidence="5">WDR59/RTC1-like RING zinc finger domain-containing protein</fullName>
    </recommendedName>
</protein>
<name>A0AAV5GL29_9BASI</name>
<gene>
    <name evidence="6" type="ORF">Rhopal_006096-T1</name>
</gene>
<dbReference type="GO" id="GO:0034198">
    <property type="term" value="P:cellular response to amino acid starvation"/>
    <property type="evidence" value="ECO:0007669"/>
    <property type="project" value="TreeGrafter"/>
</dbReference>
<feature type="compositionally biased region" description="Low complexity" evidence="4">
    <location>
        <begin position="939"/>
        <end position="976"/>
    </location>
</feature>
<dbReference type="InterPro" id="IPR019775">
    <property type="entry name" value="WD40_repeat_CS"/>
</dbReference>
<evidence type="ECO:0000256" key="2">
    <source>
        <dbReference type="ARBA" id="ARBA00022737"/>
    </source>
</evidence>
<evidence type="ECO:0000256" key="3">
    <source>
        <dbReference type="PROSITE-ProRule" id="PRU00221"/>
    </source>
</evidence>
<dbReference type="SUPFAM" id="SSF50978">
    <property type="entry name" value="WD40 repeat-like"/>
    <property type="match status" value="1"/>
</dbReference>
<dbReference type="InterPro" id="IPR049567">
    <property type="entry name" value="WDR59-like"/>
</dbReference>
<dbReference type="InterPro" id="IPR049566">
    <property type="entry name" value="WDR59_RTC1-like_RING_Znf"/>
</dbReference>
<dbReference type="GO" id="GO:0035591">
    <property type="term" value="F:signaling adaptor activity"/>
    <property type="evidence" value="ECO:0007669"/>
    <property type="project" value="TreeGrafter"/>
</dbReference>
<organism evidence="6 7">
    <name type="scientific">Rhodotorula paludigena</name>
    <dbReference type="NCBI Taxonomy" id="86838"/>
    <lineage>
        <taxon>Eukaryota</taxon>
        <taxon>Fungi</taxon>
        <taxon>Dikarya</taxon>
        <taxon>Basidiomycota</taxon>
        <taxon>Pucciniomycotina</taxon>
        <taxon>Microbotryomycetes</taxon>
        <taxon>Sporidiobolales</taxon>
        <taxon>Sporidiobolaceae</taxon>
        <taxon>Rhodotorula</taxon>
    </lineage>
</organism>
<dbReference type="PANTHER" id="PTHR46170:SF1">
    <property type="entry name" value="GATOR COMPLEX PROTEIN WDR59"/>
    <property type="match status" value="1"/>
</dbReference>
<dbReference type="GO" id="GO:1904263">
    <property type="term" value="P:positive regulation of TORC1 signaling"/>
    <property type="evidence" value="ECO:0007669"/>
    <property type="project" value="TreeGrafter"/>
</dbReference>
<evidence type="ECO:0000256" key="1">
    <source>
        <dbReference type="ARBA" id="ARBA00022574"/>
    </source>
</evidence>
<feature type="compositionally biased region" description="Basic and acidic residues" evidence="4">
    <location>
        <begin position="1250"/>
        <end position="1265"/>
    </location>
</feature>
<feature type="compositionally biased region" description="Polar residues" evidence="4">
    <location>
        <begin position="923"/>
        <end position="937"/>
    </location>
</feature>
<evidence type="ECO:0000259" key="5">
    <source>
        <dbReference type="Pfam" id="PF17120"/>
    </source>
</evidence>
<feature type="region of interest" description="Disordered" evidence="4">
    <location>
        <begin position="1"/>
        <end position="33"/>
    </location>
</feature>
<feature type="domain" description="WDR59/RTC1-like RING zinc finger" evidence="5">
    <location>
        <begin position="1160"/>
        <end position="1205"/>
    </location>
</feature>
<dbReference type="SMART" id="SM00320">
    <property type="entry name" value="WD40"/>
    <property type="match status" value="4"/>
</dbReference>
<feature type="region of interest" description="Disordered" evidence="4">
    <location>
        <begin position="897"/>
        <end position="1018"/>
    </location>
</feature>
<reference evidence="6 7" key="1">
    <citation type="submission" date="2021-12" db="EMBL/GenBank/DDBJ databases">
        <title>High titer production of polyol ester of fatty acids by Rhodotorula paludigena BS15 towards product separation-free biomass refinery.</title>
        <authorList>
            <person name="Mano J."/>
            <person name="Ono H."/>
            <person name="Tanaka T."/>
            <person name="Naito K."/>
            <person name="Sushida H."/>
            <person name="Ike M."/>
            <person name="Tokuyasu K."/>
            <person name="Kitaoka M."/>
        </authorList>
    </citation>
    <scope>NUCLEOTIDE SEQUENCE [LARGE SCALE GENOMIC DNA]</scope>
    <source>
        <strain evidence="6 7">BS15</strain>
    </source>
</reference>
<feature type="region of interest" description="Disordered" evidence="4">
    <location>
        <begin position="506"/>
        <end position="549"/>
    </location>
</feature>
<dbReference type="Proteomes" id="UP001342314">
    <property type="component" value="Unassembled WGS sequence"/>
</dbReference>
<evidence type="ECO:0000313" key="7">
    <source>
        <dbReference type="Proteomes" id="UP001342314"/>
    </source>
</evidence>
<proteinExistence type="predicted"/>
<keyword evidence="1 3" id="KW-0853">WD repeat</keyword>
<dbReference type="EMBL" id="BQKY01000013">
    <property type="protein sequence ID" value="GJN93051.1"/>
    <property type="molecule type" value="Genomic_DNA"/>
</dbReference>
<dbReference type="InterPro" id="IPR015943">
    <property type="entry name" value="WD40/YVTN_repeat-like_dom_sf"/>
</dbReference>
<dbReference type="PANTHER" id="PTHR46170">
    <property type="entry name" value="GATOR COMPLEX PROTEIN WDR59"/>
    <property type="match status" value="1"/>
</dbReference>
<comment type="caution">
    <text evidence="6">The sequence shown here is derived from an EMBL/GenBank/DDBJ whole genome shotgun (WGS) entry which is preliminary data.</text>
</comment>
<evidence type="ECO:0000256" key="4">
    <source>
        <dbReference type="SAM" id="MobiDB-lite"/>
    </source>
</evidence>
<dbReference type="AlphaFoldDB" id="A0AAV5GL29"/>
<feature type="compositionally biased region" description="Acidic residues" evidence="4">
    <location>
        <begin position="641"/>
        <end position="653"/>
    </location>
</feature>
<feature type="region of interest" description="Disordered" evidence="4">
    <location>
        <begin position="640"/>
        <end position="668"/>
    </location>
</feature>
<feature type="region of interest" description="Disordered" evidence="4">
    <location>
        <begin position="1248"/>
        <end position="1273"/>
    </location>
</feature>
<dbReference type="Gene3D" id="2.130.10.10">
    <property type="entry name" value="YVTN repeat-like/Quinoprotein amine dehydrogenase"/>
    <property type="match status" value="2"/>
</dbReference>
<feature type="repeat" description="WD" evidence="3">
    <location>
        <begin position="138"/>
        <end position="175"/>
    </location>
</feature>
<dbReference type="GO" id="GO:0035859">
    <property type="term" value="C:Seh1-associated complex"/>
    <property type="evidence" value="ECO:0007669"/>
    <property type="project" value="TreeGrafter"/>
</dbReference>
<dbReference type="GO" id="GO:0005774">
    <property type="term" value="C:vacuolar membrane"/>
    <property type="evidence" value="ECO:0007669"/>
    <property type="project" value="TreeGrafter"/>
</dbReference>
<dbReference type="PROSITE" id="PS00678">
    <property type="entry name" value="WD_REPEATS_1"/>
    <property type="match status" value="1"/>
</dbReference>
<dbReference type="Pfam" id="PF17120">
    <property type="entry name" value="zf-RING_16"/>
    <property type="match status" value="1"/>
</dbReference>
<dbReference type="CDD" id="cd16488">
    <property type="entry name" value="mRING-H2-C3H3C2_Mio-like"/>
    <property type="match status" value="1"/>
</dbReference>
<accession>A0AAV5GL29</accession>
<sequence>MSASDDDAAVASKPAARSVRDGSPPSSTVPVVEHDSEDTFHQLMSISIDQPIGSMSISPANRDVALGARKGLFIVDLQNPYDPPRFLPHHSAWEVADVQWNPFPARSEWVVSTSNQQAVVYNLSLSLPFSGSPIEHTLYGHTRAVTDINWSPGAPEVLATCAMDGWVMAWDLRTGYGSTGRGRKPIWRVKFNRREPHVIASSHDNVVHVWDDHGIDWSRKDPKKMITCSLDMSFKTWRLDDAAQPVRSVLTSSPIWRARWLPFGDGVLSLPQRSDHALSVWKVDPCETSQEQPKPVARFEGAREGVKEFVWRTRGGEDLDSDDRQFQLVTWANDRRLRLWPISENIMKDVGHVKGSPIEVPVTRRGGPDMSYRSFFETPAAPLPLNLTTPSHPPAKSAAPGTSLLSASLSLSHSPSLLTSSLRNAPASNPLGKENLAPSYPAVPEARAAMATMTTTKVRSRREKEYDRLAWMEGVKIIRPPQAVEAAGGDEDDGAVETAERFEGVAEDQLADPSTRASSVVRGTDTGTLTAREGDETERAESVLSGESRQTGTAIGKDILYANLGEEITSVVRRFGRINFEKATTSPPAIELERSHEITLKQRASLLHGVRRLMSLRAERGLPSLEQALRYLCGDRSVERVEEDDDDEAEEALEGTGRGTLPADILRNNVNVPPPRRGGATFGPSGQLVVFFPTNVFASPASEQDGTATPPNELETAKRNFPLRLSETFGNLPTESDDFEGDYQETDEALQLTTAHSLRPYLASRSKQLPTAAADLAPSFSTLVKIKDVSHLTLVSPNRTLYSLSRPPLDVARESALAAVAAKDLLLTKVWTTIADSPARIRLKYLAHLKDIQTLGVIACLLEVCTRGAEAAAAKDRGVERPAEIDYFSQRHRPIEPLLEVDTSGEQTPLPTATSFRRHRNGDSSPKPSWANLSGFFNSGMLSLRSGSPSSPTSPDRTPGTRPASLRAESSSSASSPGFGLGKGTLRMQQAHPSVLHNPNEQHEDGHATRTRSKTSPNVTFGGTSVALIPPKVSPQVAVTEEKPPARKRVAVALNETLHMHKPICWWLTDRAQLELELIRLAYAELLYRWGLDLERAHVLKLCRGAAVAPSKRNQLAVDLLKAANGLGPTASIETPACCIHCGAVVRLNEGACSKCRQRQRATLCVLCHLPVTGLIQSCTSCCHVGHLECLQTWFATQEGCPTGCITAGGSSGLFPVPRPRFTPSVAPPAGQPSPVLSKPVRTVVPSWVPKEDAGRDRARDERPSMEGYASFG</sequence>
<dbReference type="PROSITE" id="PS50082">
    <property type="entry name" value="WD_REPEATS_2"/>
    <property type="match status" value="1"/>
</dbReference>
<dbReference type="InterPro" id="IPR036322">
    <property type="entry name" value="WD40_repeat_dom_sf"/>
</dbReference>
<dbReference type="Pfam" id="PF00400">
    <property type="entry name" value="WD40"/>
    <property type="match status" value="2"/>
</dbReference>
<dbReference type="InterPro" id="IPR001680">
    <property type="entry name" value="WD40_rpt"/>
</dbReference>
<feature type="compositionally biased region" description="Basic and acidic residues" evidence="4">
    <location>
        <begin position="532"/>
        <end position="541"/>
    </location>
</feature>
<evidence type="ECO:0000313" key="6">
    <source>
        <dbReference type="EMBL" id="GJN93051.1"/>
    </source>
</evidence>
<dbReference type="PROSITE" id="PS50294">
    <property type="entry name" value="WD_REPEATS_REGION"/>
    <property type="match status" value="1"/>
</dbReference>